<evidence type="ECO:0000256" key="3">
    <source>
        <dbReference type="ARBA" id="ARBA00022475"/>
    </source>
</evidence>
<evidence type="ECO:0000256" key="5">
    <source>
        <dbReference type="ARBA" id="ARBA00022989"/>
    </source>
</evidence>
<keyword evidence="10" id="KW-1185">Reference proteome</keyword>
<feature type="transmembrane region" description="Helical" evidence="7">
    <location>
        <begin position="273"/>
        <end position="295"/>
    </location>
</feature>
<evidence type="ECO:0000256" key="2">
    <source>
        <dbReference type="ARBA" id="ARBA00022448"/>
    </source>
</evidence>
<dbReference type="PANTHER" id="PTHR43227">
    <property type="entry name" value="BLL4140 PROTEIN"/>
    <property type="match status" value="1"/>
</dbReference>
<dbReference type="STRING" id="262209.AWH69_03700"/>
<dbReference type="SUPFAM" id="SSF161098">
    <property type="entry name" value="MetI-like"/>
    <property type="match status" value="1"/>
</dbReference>
<dbReference type="PROSITE" id="PS50928">
    <property type="entry name" value="ABC_TM1"/>
    <property type="match status" value="1"/>
</dbReference>
<comment type="caution">
    <text evidence="9">The sequence shown here is derived from an EMBL/GenBank/DDBJ whole genome shotgun (WGS) entry which is preliminary data.</text>
</comment>
<dbReference type="RefSeq" id="WP_068271597.1">
    <property type="nucleotide sequence ID" value="NZ_LQZG01000001.1"/>
</dbReference>
<dbReference type="InterPro" id="IPR050809">
    <property type="entry name" value="UgpAE/MalFG_permease"/>
</dbReference>
<dbReference type="EMBL" id="LQZG01000001">
    <property type="protein sequence ID" value="OAB88882.1"/>
    <property type="molecule type" value="Genomic_DNA"/>
</dbReference>
<evidence type="ECO:0000256" key="1">
    <source>
        <dbReference type="ARBA" id="ARBA00004651"/>
    </source>
</evidence>
<comment type="subcellular location">
    <subcellularLocation>
        <location evidence="1 7">Cell membrane</location>
        <topology evidence="1 7">Multi-pass membrane protein</topology>
    </subcellularLocation>
</comment>
<feature type="transmembrane region" description="Helical" evidence="7">
    <location>
        <begin position="115"/>
        <end position="136"/>
    </location>
</feature>
<comment type="similarity">
    <text evidence="7">Belongs to the binding-protein-dependent transport system permease family.</text>
</comment>
<dbReference type="Gene3D" id="1.10.3720.10">
    <property type="entry name" value="MetI-like"/>
    <property type="match status" value="1"/>
</dbReference>
<dbReference type="AlphaFoldDB" id="A0A176QGS7"/>
<feature type="transmembrane region" description="Helical" evidence="7">
    <location>
        <begin position="223"/>
        <end position="243"/>
    </location>
</feature>
<feature type="transmembrane region" description="Helical" evidence="7">
    <location>
        <begin position="21"/>
        <end position="43"/>
    </location>
</feature>
<dbReference type="Proteomes" id="UP000076976">
    <property type="component" value="Unassembled WGS sequence"/>
</dbReference>
<feature type="domain" description="ABC transmembrane type-1" evidence="8">
    <location>
        <begin position="78"/>
        <end position="294"/>
    </location>
</feature>
<dbReference type="GO" id="GO:0005886">
    <property type="term" value="C:plasma membrane"/>
    <property type="evidence" value="ECO:0007669"/>
    <property type="project" value="UniProtKB-SubCell"/>
</dbReference>
<organism evidence="9 10">
    <name type="scientific">Janibacter melonis</name>
    <dbReference type="NCBI Taxonomy" id="262209"/>
    <lineage>
        <taxon>Bacteria</taxon>
        <taxon>Bacillati</taxon>
        <taxon>Actinomycetota</taxon>
        <taxon>Actinomycetes</taxon>
        <taxon>Micrococcales</taxon>
        <taxon>Intrasporangiaceae</taxon>
        <taxon>Janibacter</taxon>
    </lineage>
</organism>
<name>A0A176QGS7_9MICO</name>
<keyword evidence="2 7" id="KW-0813">Transport</keyword>
<feature type="transmembrane region" description="Helical" evidence="7">
    <location>
        <begin position="82"/>
        <end position="103"/>
    </location>
</feature>
<proteinExistence type="inferred from homology"/>
<dbReference type="InterPro" id="IPR035906">
    <property type="entry name" value="MetI-like_sf"/>
</dbReference>
<accession>A0A176QGS7</accession>
<reference evidence="9 10" key="1">
    <citation type="submission" date="2016-01" db="EMBL/GenBank/DDBJ databases">
        <title>Janibacter melonis strain CD11_4 genome sequencing and assembly.</title>
        <authorList>
            <person name="Nair G.R."/>
            <person name="Kaur G."/>
            <person name="Chander A.M."/>
            <person name="Mayilraj S."/>
        </authorList>
    </citation>
    <scope>NUCLEOTIDE SEQUENCE [LARGE SCALE GENOMIC DNA]</scope>
    <source>
        <strain evidence="9 10">CD11-4</strain>
    </source>
</reference>
<dbReference type="GO" id="GO:0055085">
    <property type="term" value="P:transmembrane transport"/>
    <property type="evidence" value="ECO:0007669"/>
    <property type="project" value="InterPro"/>
</dbReference>
<dbReference type="CDD" id="cd06261">
    <property type="entry name" value="TM_PBP2"/>
    <property type="match status" value="1"/>
</dbReference>
<keyword evidence="6 7" id="KW-0472">Membrane</keyword>
<evidence type="ECO:0000256" key="6">
    <source>
        <dbReference type="ARBA" id="ARBA00023136"/>
    </source>
</evidence>
<sequence length="305" mass="33790">MTTRGRRRRRRVGQVSSAQAWLWLAPATALILGIVLFPAIMLVSASRGEYSITGLRTGDAGWSNYTKVLDHPALGVVLKNTLVWVVVVVALTIVISLALAQLLVKDFPGRRFVRWAVIVPWAASLVITSQLFVLLYDYNYGMINHLLRSVGIIDTSIDFLGDDRLTLASMIVVGVFVSLPFTIFVFIAGLNAIPDDVMEAATVDGASPWQRYRHVTLPLLKPALLVASVLNVIYVFNSFPIVYTLNDRNPGYAHDTTITFMYKLAFKSQEKDVGMSAAAGIFNVILILVVIAIYMKVVSWKEETR</sequence>
<evidence type="ECO:0000313" key="10">
    <source>
        <dbReference type="Proteomes" id="UP000076976"/>
    </source>
</evidence>
<protein>
    <submittedName>
        <fullName evidence="9">ABC transporter permease</fullName>
    </submittedName>
</protein>
<evidence type="ECO:0000259" key="8">
    <source>
        <dbReference type="PROSITE" id="PS50928"/>
    </source>
</evidence>
<evidence type="ECO:0000256" key="4">
    <source>
        <dbReference type="ARBA" id="ARBA00022692"/>
    </source>
</evidence>
<dbReference type="Pfam" id="PF00528">
    <property type="entry name" value="BPD_transp_1"/>
    <property type="match status" value="1"/>
</dbReference>
<feature type="transmembrane region" description="Helical" evidence="7">
    <location>
        <begin position="167"/>
        <end position="190"/>
    </location>
</feature>
<keyword evidence="4 7" id="KW-0812">Transmembrane</keyword>
<gene>
    <name evidence="9" type="ORF">AWH69_03700</name>
</gene>
<evidence type="ECO:0000256" key="7">
    <source>
        <dbReference type="RuleBase" id="RU363032"/>
    </source>
</evidence>
<dbReference type="PANTHER" id="PTHR43227:SF8">
    <property type="entry name" value="DIACETYLCHITOBIOSE UPTAKE SYSTEM PERMEASE PROTEIN DASB"/>
    <property type="match status" value="1"/>
</dbReference>
<dbReference type="InterPro" id="IPR000515">
    <property type="entry name" value="MetI-like"/>
</dbReference>
<evidence type="ECO:0000313" key="9">
    <source>
        <dbReference type="EMBL" id="OAB88882.1"/>
    </source>
</evidence>
<keyword evidence="3" id="KW-1003">Cell membrane</keyword>
<keyword evidence="5 7" id="KW-1133">Transmembrane helix</keyword>